<dbReference type="Proteomes" id="UP000789759">
    <property type="component" value="Unassembled WGS sequence"/>
</dbReference>
<feature type="non-terminal residue" evidence="1">
    <location>
        <position position="136"/>
    </location>
</feature>
<keyword evidence="2" id="KW-1185">Reference proteome</keyword>
<accession>A0A9N9NU51</accession>
<dbReference type="EMBL" id="CAJVQA010019772">
    <property type="protein sequence ID" value="CAG8760545.1"/>
    <property type="molecule type" value="Genomic_DNA"/>
</dbReference>
<gene>
    <name evidence="1" type="ORF">CPELLU_LOCUS15273</name>
</gene>
<proteinExistence type="predicted"/>
<protein>
    <submittedName>
        <fullName evidence="1">19645_t:CDS:1</fullName>
    </submittedName>
</protein>
<name>A0A9N9NU51_9GLOM</name>
<evidence type="ECO:0000313" key="2">
    <source>
        <dbReference type="Proteomes" id="UP000789759"/>
    </source>
</evidence>
<reference evidence="1" key="1">
    <citation type="submission" date="2021-06" db="EMBL/GenBank/DDBJ databases">
        <authorList>
            <person name="Kallberg Y."/>
            <person name="Tangrot J."/>
            <person name="Rosling A."/>
        </authorList>
    </citation>
    <scope>NUCLEOTIDE SEQUENCE</scope>
    <source>
        <strain evidence="1">FL966</strain>
    </source>
</reference>
<evidence type="ECO:0000313" key="1">
    <source>
        <dbReference type="EMBL" id="CAG8760545.1"/>
    </source>
</evidence>
<organism evidence="1 2">
    <name type="scientific">Cetraspora pellucida</name>
    <dbReference type="NCBI Taxonomy" id="1433469"/>
    <lineage>
        <taxon>Eukaryota</taxon>
        <taxon>Fungi</taxon>
        <taxon>Fungi incertae sedis</taxon>
        <taxon>Mucoromycota</taxon>
        <taxon>Glomeromycotina</taxon>
        <taxon>Glomeromycetes</taxon>
        <taxon>Diversisporales</taxon>
        <taxon>Gigasporaceae</taxon>
        <taxon>Cetraspora</taxon>
    </lineage>
</organism>
<comment type="caution">
    <text evidence="1">The sequence shown here is derived from an EMBL/GenBank/DDBJ whole genome shotgun (WGS) entry which is preliminary data.</text>
</comment>
<dbReference type="AlphaFoldDB" id="A0A9N9NU51"/>
<sequence>TSANTNKIVGLNKNYVEQPKQTEHMLQNNHVEYDNNKTQDISYVTKEAGIQLRPRQWSEFIKNPYTEKLSLEMNLDNKKTEQPKAEIEANETIQKEIALNIQENGLYDPIALLYNDMPMVMMLTNTKQEDTDRSLT</sequence>